<protein>
    <submittedName>
        <fullName evidence="1">Uncharacterized protein</fullName>
    </submittedName>
</protein>
<accession>A0A165NE91</accession>
<dbReference type="OrthoDB" id="652091at2759"/>
<gene>
    <name evidence="1" type="ORF">NEOLEDRAFT_1141980</name>
</gene>
<evidence type="ECO:0000313" key="1">
    <source>
        <dbReference type="EMBL" id="KZT19521.1"/>
    </source>
</evidence>
<reference evidence="1 2" key="1">
    <citation type="journal article" date="2016" name="Mol. Biol. Evol.">
        <title>Comparative Genomics of Early-Diverging Mushroom-Forming Fungi Provides Insights into the Origins of Lignocellulose Decay Capabilities.</title>
        <authorList>
            <person name="Nagy L.G."/>
            <person name="Riley R."/>
            <person name="Tritt A."/>
            <person name="Adam C."/>
            <person name="Daum C."/>
            <person name="Floudas D."/>
            <person name="Sun H."/>
            <person name="Yadav J.S."/>
            <person name="Pangilinan J."/>
            <person name="Larsson K.H."/>
            <person name="Matsuura K."/>
            <person name="Barry K."/>
            <person name="Labutti K."/>
            <person name="Kuo R."/>
            <person name="Ohm R.A."/>
            <person name="Bhattacharya S.S."/>
            <person name="Shirouzu T."/>
            <person name="Yoshinaga Y."/>
            <person name="Martin F.M."/>
            <person name="Grigoriev I.V."/>
            <person name="Hibbett D.S."/>
        </authorList>
    </citation>
    <scope>NUCLEOTIDE SEQUENCE [LARGE SCALE GENOMIC DNA]</scope>
    <source>
        <strain evidence="1 2">HHB14362 ss-1</strain>
    </source>
</reference>
<sequence length="70" mass="8126">MRGELDQDEYVRFLMMLWHIYNTLESELAKHTINPVLAPSYNPTRRLWRTCSSTSSSNRGAVLPASLWTI</sequence>
<keyword evidence="2" id="KW-1185">Reference proteome</keyword>
<dbReference type="Pfam" id="PF01126">
    <property type="entry name" value="Heme_oxygenase"/>
    <property type="match status" value="1"/>
</dbReference>
<dbReference type="AlphaFoldDB" id="A0A165NE91"/>
<dbReference type="EMBL" id="KV425639">
    <property type="protein sequence ID" value="KZT19521.1"/>
    <property type="molecule type" value="Genomic_DNA"/>
</dbReference>
<dbReference type="Proteomes" id="UP000076761">
    <property type="component" value="Unassembled WGS sequence"/>
</dbReference>
<organism evidence="1 2">
    <name type="scientific">Neolentinus lepideus HHB14362 ss-1</name>
    <dbReference type="NCBI Taxonomy" id="1314782"/>
    <lineage>
        <taxon>Eukaryota</taxon>
        <taxon>Fungi</taxon>
        <taxon>Dikarya</taxon>
        <taxon>Basidiomycota</taxon>
        <taxon>Agaricomycotina</taxon>
        <taxon>Agaricomycetes</taxon>
        <taxon>Gloeophyllales</taxon>
        <taxon>Gloeophyllaceae</taxon>
        <taxon>Neolentinus</taxon>
    </lineage>
</organism>
<dbReference type="GO" id="GO:0004392">
    <property type="term" value="F:heme oxygenase (decyclizing) activity"/>
    <property type="evidence" value="ECO:0007669"/>
    <property type="project" value="InterPro"/>
</dbReference>
<evidence type="ECO:0000313" key="2">
    <source>
        <dbReference type="Proteomes" id="UP000076761"/>
    </source>
</evidence>
<proteinExistence type="predicted"/>
<dbReference type="STRING" id="1314782.A0A165NE91"/>
<dbReference type="InterPro" id="IPR016084">
    <property type="entry name" value="Haem_Oase-like_multi-hlx"/>
</dbReference>
<dbReference type="InterPro" id="IPR016053">
    <property type="entry name" value="Haem_Oase-like"/>
</dbReference>
<dbReference type="Gene3D" id="1.20.910.10">
    <property type="entry name" value="Heme oxygenase-like"/>
    <property type="match status" value="1"/>
</dbReference>
<dbReference type="GO" id="GO:0006788">
    <property type="term" value="P:heme oxidation"/>
    <property type="evidence" value="ECO:0007669"/>
    <property type="project" value="InterPro"/>
</dbReference>
<dbReference type="InParanoid" id="A0A165NE91"/>
<dbReference type="SUPFAM" id="SSF48613">
    <property type="entry name" value="Heme oxygenase-like"/>
    <property type="match status" value="1"/>
</dbReference>
<name>A0A165NE91_9AGAM</name>